<evidence type="ECO:0000313" key="11">
    <source>
        <dbReference type="EMBL" id="KAL3857085.1"/>
    </source>
</evidence>
<dbReference type="PANTHER" id="PTHR11532">
    <property type="entry name" value="PROTEASE M14 CARBOXYPEPTIDASE"/>
    <property type="match status" value="1"/>
</dbReference>
<dbReference type="PROSITE" id="PS52035">
    <property type="entry name" value="PEPTIDASE_M14"/>
    <property type="match status" value="1"/>
</dbReference>
<dbReference type="GO" id="GO:0046872">
    <property type="term" value="F:metal ion binding"/>
    <property type="evidence" value="ECO:0007669"/>
    <property type="project" value="UniProtKB-KW"/>
</dbReference>
<keyword evidence="7" id="KW-0862">Zinc</keyword>
<dbReference type="Pfam" id="PF00246">
    <property type="entry name" value="Peptidase_M14"/>
    <property type="match status" value="1"/>
</dbReference>
<evidence type="ECO:0000256" key="4">
    <source>
        <dbReference type="ARBA" id="ARBA00022670"/>
    </source>
</evidence>
<keyword evidence="8" id="KW-0325">Glycoprotein</keyword>
<dbReference type="Gene3D" id="3.40.630.10">
    <property type="entry name" value="Zn peptidases"/>
    <property type="match status" value="1"/>
</dbReference>
<dbReference type="AlphaFoldDB" id="A0ABD3V6I1"/>
<dbReference type="SMART" id="SM00631">
    <property type="entry name" value="Zn_pept"/>
    <property type="match status" value="1"/>
</dbReference>
<dbReference type="FunFam" id="3.40.630.10:FF:000020">
    <property type="entry name" value="Carboxypeptidase D"/>
    <property type="match status" value="1"/>
</dbReference>
<feature type="active site" description="Proton donor/acceptor" evidence="9">
    <location>
        <position position="290"/>
    </location>
</feature>
<keyword evidence="5" id="KW-0479">Metal-binding</keyword>
<dbReference type="Proteomes" id="UP001634394">
    <property type="component" value="Unassembled WGS sequence"/>
</dbReference>
<keyword evidence="3" id="KW-0121">Carboxypeptidase</keyword>
<dbReference type="CDD" id="cd03858">
    <property type="entry name" value="M14_CP_N-E_like"/>
    <property type="match status" value="1"/>
</dbReference>
<dbReference type="SUPFAM" id="SSF53187">
    <property type="entry name" value="Zn-dependent exopeptidases"/>
    <property type="match status" value="1"/>
</dbReference>
<feature type="domain" description="Peptidase M14" evidence="10">
    <location>
        <begin position="31"/>
        <end position="320"/>
    </location>
</feature>
<name>A0ABD3V6I1_SINWO</name>
<proteinExistence type="inferred from homology"/>
<keyword evidence="12" id="KW-1185">Reference proteome</keyword>
<evidence type="ECO:0000256" key="6">
    <source>
        <dbReference type="ARBA" id="ARBA00022801"/>
    </source>
</evidence>
<sequence length="426" mass="47886">MNTIQYILRWDRVIMLLVGYTVSRVASLDFTYHNQTQLERFLRNATLYYPDITDLYSIGQSVRGVDLWVLAIGRDIKSHVPLRPHVKYIGNIHGNEAVSREMMMHFIEYLLTGYGSNETVTDFLKKTGVHVMVTMNPDGYGISIMGTCTGYVGRENANGYDLNRNFPDFFKANTSPVQVETKAIMNWIQNRSFVLSANLHGGAMVANYPFDSYNSTSQTSGASISPDDDVFQHLALTYTRSHATMSLSPETCPGDHFVNGITNGAQWYTVNGGMQDYNYLSVGCMEITIEMACCKFPQPSQLPQFWSKNKDALFNFLTKVHIGAKGLVIDNDSNPIPNARVYVVGREPVHFKTSKYGEYWKLLLPGKYTLKAEADGYLTTTVSIVVHDGVVTRKDIMLMNTDVKSEGSKHAVYLPFILLSMTMILL</sequence>
<dbReference type="SUPFAM" id="SSF49464">
    <property type="entry name" value="Carboxypeptidase regulatory domain-like"/>
    <property type="match status" value="1"/>
</dbReference>
<dbReference type="PROSITE" id="PS00133">
    <property type="entry name" value="CARBOXYPEPT_ZN_2"/>
    <property type="match status" value="1"/>
</dbReference>
<dbReference type="PANTHER" id="PTHR11532:SF84">
    <property type="entry name" value="CARBOXYPEPTIDASE M"/>
    <property type="match status" value="1"/>
</dbReference>
<dbReference type="InterPro" id="IPR000834">
    <property type="entry name" value="Peptidase_M14"/>
</dbReference>
<dbReference type="EMBL" id="JBJQND010000013">
    <property type="protein sequence ID" value="KAL3857085.1"/>
    <property type="molecule type" value="Genomic_DNA"/>
</dbReference>
<organism evidence="11 12">
    <name type="scientific">Sinanodonta woodiana</name>
    <name type="common">Chinese pond mussel</name>
    <name type="synonym">Anodonta woodiana</name>
    <dbReference type="NCBI Taxonomy" id="1069815"/>
    <lineage>
        <taxon>Eukaryota</taxon>
        <taxon>Metazoa</taxon>
        <taxon>Spiralia</taxon>
        <taxon>Lophotrochozoa</taxon>
        <taxon>Mollusca</taxon>
        <taxon>Bivalvia</taxon>
        <taxon>Autobranchia</taxon>
        <taxon>Heteroconchia</taxon>
        <taxon>Palaeoheterodonta</taxon>
        <taxon>Unionida</taxon>
        <taxon>Unionoidea</taxon>
        <taxon>Unionidae</taxon>
        <taxon>Unioninae</taxon>
        <taxon>Sinanodonta</taxon>
    </lineage>
</organism>
<evidence type="ECO:0000259" key="10">
    <source>
        <dbReference type="PROSITE" id="PS52035"/>
    </source>
</evidence>
<dbReference type="PROSITE" id="PS00132">
    <property type="entry name" value="CARBOXYPEPT_ZN_1"/>
    <property type="match status" value="1"/>
</dbReference>
<dbReference type="CDD" id="cd11308">
    <property type="entry name" value="Peptidase_M14NE-CP-C_like"/>
    <property type="match status" value="1"/>
</dbReference>
<evidence type="ECO:0000256" key="8">
    <source>
        <dbReference type="ARBA" id="ARBA00023180"/>
    </source>
</evidence>
<gene>
    <name evidence="11" type="ORF">ACJMK2_011781</name>
</gene>
<dbReference type="InterPro" id="IPR057246">
    <property type="entry name" value="CARBOXYPEPT_ZN_1"/>
</dbReference>
<dbReference type="Gene3D" id="2.60.40.1120">
    <property type="entry name" value="Carboxypeptidase-like, regulatory domain"/>
    <property type="match status" value="1"/>
</dbReference>
<dbReference type="Pfam" id="PF13620">
    <property type="entry name" value="CarboxypepD_reg"/>
    <property type="match status" value="1"/>
</dbReference>
<evidence type="ECO:0000256" key="3">
    <source>
        <dbReference type="ARBA" id="ARBA00022645"/>
    </source>
</evidence>
<evidence type="ECO:0000256" key="2">
    <source>
        <dbReference type="ARBA" id="ARBA00005988"/>
    </source>
</evidence>
<dbReference type="GO" id="GO:0004180">
    <property type="term" value="F:carboxypeptidase activity"/>
    <property type="evidence" value="ECO:0007669"/>
    <property type="project" value="UniProtKB-KW"/>
</dbReference>
<accession>A0ABD3V6I1</accession>
<keyword evidence="4" id="KW-0645">Protease</keyword>
<evidence type="ECO:0000256" key="7">
    <source>
        <dbReference type="ARBA" id="ARBA00022833"/>
    </source>
</evidence>
<evidence type="ECO:0000256" key="9">
    <source>
        <dbReference type="PROSITE-ProRule" id="PRU01379"/>
    </source>
</evidence>
<protein>
    <recommendedName>
        <fullName evidence="10">Peptidase M14 domain-containing protein</fullName>
    </recommendedName>
</protein>
<dbReference type="GO" id="GO:0006508">
    <property type="term" value="P:proteolysis"/>
    <property type="evidence" value="ECO:0007669"/>
    <property type="project" value="UniProtKB-KW"/>
</dbReference>
<evidence type="ECO:0000256" key="1">
    <source>
        <dbReference type="ARBA" id="ARBA00001947"/>
    </source>
</evidence>
<comment type="caution">
    <text evidence="11">The sequence shown here is derived from an EMBL/GenBank/DDBJ whole genome shotgun (WGS) entry which is preliminary data.</text>
</comment>
<dbReference type="PRINTS" id="PR00765">
    <property type="entry name" value="CRBOXYPTASEA"/>
</dbReference>
<keyword evidence="6" id="KW-0378">Hydrolase</keyword>
<comment type="cofactor">
    <cofactor evidence="1">
        <name>Zn(2+)</name>
        <dbReference type="ChEBI" id="CHEBI:29105"/>
    </cofactor>
</comment>
<reference evidence="11 12" key="1">
    <citation type="submission" date="2024-11" db="EMBL/GenBank/DDBJ databases">
        <title>Chromosome-level genome assembly of the freshwater bivalve Anodonta woodiana.</title>
        <authorList>
            <person name="Chen X."/>
        </authorList>
    </citation>
    <scope>NUCLEOTIDE SEQUENCE [LARGE SCALE GENOMIC DNA]</scope>
    <source>
        <strain evidence="11">MN2024</strain>
        <tissue evidence="11">Gills</tissue>
    </source>
</reference>
<comment type="similarity">
    <text evidence="2 9">Belongs to the peptidase M14 family.</text>
</comment>
<dbReference type="InterPro" id="IPR050753">
    <property type="entry name" value="Peptidase_M14_domain"/>
</dbReference>
<dbReference type="InterPro" id="IPR008969">
    <property type="entry name" value="CarboxyPept-like_regulatory"/>
</dbReference>
<evidence type="ECO:0000256" key="5">
    <source>
        <dbReference type="ARBA" id="ARBA00022723"/>
    </source>
</evidence>
<dbReference type="InterPro" id="IPR057247">
    <property type="entry name" value="CARBOXYPEPT_ZN_2"/>
</dbReference>
<evidence type="ECO:0000313" key="12">
    <source>
        <dbReference type="Proteomes" id="UP001634394"/>
    </source>
</evidence>